<dbReference type="Proteomes" id="UP000308121">
    <property type="component" value="Unassembled WGS sequence"/>
</dbReference>
<dbReference type="RefSeq" id="WP_154729820.1">
    <property type="nucleotide sequence ID" value="NZ_SZYE01000086.1"/>
</dbReference>
<dbReference type="InterPro" id="IPR050832">
    <property type="entry name" value="Bact_Acetyltransf"/>
</dbReference>
<dbReference type="PROSITE" id="PS51186">
    <property type="entry name" value="GNAT"/>
    <property type="match status" value="1"/>
</dbReference>
<dbReference type="PANTHER" id="PTHR43877">
    <property type="entry name" value="AMINOALKYLPHOSPHONATE N-ACETYLTRANSFERASE-RELATED-RELATED"/>
    <property type="match status" value="1"/>
</dbReference>
<dbReference type="OrthoDB" id="70840at2"/>
<feature type="domain" description="N-acetyltransferase" evidence="3">
    <location>
        <begin position="17"/>
        <end position="159"/>
    </location>
</feature>
<organism evidence="4 5">
    <name type="scientific">Cellulomonas hominis</name>
    <dbReference type="NCBI Taxonomy" id="156981"/>
    <lineage>
        <taxon>Bacteria</taxon>
        <taxon>Bacillati</taxon>
        <taxon>Actinomycetota</taxon>
        <taxon>Actinomycetes</taxon>
        <taxon>Micrococcales</taxon>
        <taxon>Cellulomonadaceae</taxon>
        <taxon>Cellulomonas</taxon>
    </lineage>
</organism>
<evidence type="ECO:0000256" key="1">
    <source>
        <dbReference type="ARBA" id="ARBA00022679"/>
    </source>
</evidence>
<accession>A0A7Z8JYS3</accession>
<dbReference type="SUPFAM" id="SSF55729">
    <property type="entry name" value="Acyl-CoA N-acyltransferases (Nat)"/>
    <property type="match status" value="1"/>
</dbReference>
<evidence type="ECO:0000313" key="5">
    <source>
        <dbReference type="Proteomes" id="UP000308121"/>
    </source>
</evidence>
<comment type="caution">
    <text evidence="4">The sequence shown here is derived from an EMBL/GenBank/DDBJ whole genome shotgun (WGS) entry which is preliminary data.</text>
</comment>
<dbReference type="Pfam" id="PF00583">
    <property type="entry name" value="Acetyltransf_1"/>
    <property type="match status" value="1"/>
</dbReference>
<evidence type="ECO:0000259" key="3">
    <source>
        <dbReference type="PROSITE" id="PS51186"/>
    </source>
</evidence>
<name>A0A7Z8JYS3_9CELL</name>
<dbReference type="CDD" id="cd04301">
    <property type="entry name" value="NAT_SF"/>
    <property type="match status" value="1"/>
</dbReference>
<evidence type="ECO:0000256" key="2">
    <source>
        <dbReference type="ARBA" id="ARBA00023315"/>
    </source>
</evidence>
<protein>
    <submittedName>
        <fullName evidence="4">GNAT family N-acetyltransferase</fullName>
    </submittedName>
</protein>
<dbReference type="InterPro" id="IPR016181">
    <property type="entry name" value="Acyl_CoA_acyltransferase"/>
</dbReference>
<reference evidence="4 5" key="1">
    <citation type="submission" date="2019-05" db="EMBL/GenBank/DDBJ databases">
        <title>Genome sequence of Cellulomonas hominis strain CS1.</title>
        <authorList>
            <person name="Belmont J."/>
            <person name="Maclea K.S."/>
        </authorList>
    </citation>
    <scope>NUCLEOTIDE SEQUENCE [LARGE SCALE GENOMIC DNA]</scope>
    <source>
        <strain evidence="4 5">CS1</strain>
    </source>
</reference>
<proteinExistence type="predicted"/>
<dbReference type="Gene3D" id="3.40.630.30">
    <property type="match status" value="1"/>
</dbReference>
<dbReference type="PANTHER" id="PTHR43877:SF2">
    <property type="entry name" value="AMINOALKYLPHOSPHONATE N-ACETYLTRANSFERASE-RELATED"/>
    <property type="match status" value="1"/>
</dbReference>
<dbReference type="EMBL" id="SZYE01000086">
    <property type="protein sequence ID" value="TKR23395.1"/>
    <property type="molecule type" value="Genomic_DNA"/>
</dbReference>
<dbReference type="InterPro" id="IPR000182">
    <property type="entry name" value="GNAT_dom"/>
</dbReference>
<gene>
    <name evidence="4" type="ORF">FA014_11510</name>
</gene>
<evidence type="ECO:0000313" key="4">
    <source>
        <dbReference type="EMBL" id="TKR23395.1"/>
    </source>
</evidence>
<dbReference type="GO" id="GO:0016747">
    <property type="term" value="F:acyltransferase activity, transferring groups other than amino-acyl groups"/>
    <property type="evidence" value="ECO:0007669"/>
    <property type="project" value="InterPro"/>
</dbReference>
<keyword evidence="1 4" id="KW-0808">Transferase</keyword>
<sequence>MTTTSDASYTLESVDWADPRAAALRDAMDAEMGARYASAGPMSAEAHAALTVDPAAVRHVVLAVDRDGTAIGHAALRRHGDEWEVKRVVVAAGHRGRGVGRAIMSEVERVARDAGAARVVLQTGDRQPEAEALYAALGWTPIPTYPPYDTALPLQSRCYEKRLA</sequence>
<keyword evidence="2" id="KW-0012">Acyltransferase</keyword>
<dbReference type="AlphaFoldDB" id="A0A7Z8JYS3"/>